<dbReference type="AlphaFoldDB" id="A0A9P7JI35"/>
<proteinExistence type="predicted"/>
<sequence length="353" mass="40062">MPTTHHNFVSSKLYYIFCSVLPMSDVHWSLRTWQNHLKEAGEDEKAAIQMKILKTLLLEATLLLEIPLLNMSLLLKISPLLDMPLHLEIPPLLDMPLHLKIPPLLNMSLCLEIPPLLNMPLHLLTIQISPPSNLKNGKILLPTLIWRNLLIMLTSLIYVVTWNDRIGLTGDALEHLQNPPRCQPEFGSADVKYGVTLFLALEHSSEDAFHKTCAATLAQHPEDEIPSLHQVKNIITDLSGVTSIVKDMCIDSCVAFVGPYTELDECPMCQKPRYDPIKLWQSGGQVKHLQQVFHTFPIGPQLQALWQHPDSAHQMHYRWHHTQEIIEQLECNDGLPTAYDDIITGSSYLDTVR</sequence>
<keyword evidence="2" id="KW-1185">Reference proteome</keyword>
<dbReference type="GeneID" id="64626458"/>
<dbReference type="Proteomes" id="UP000807769">
    <property type="component" value="Unassembled WGS sequence"/>
</dbReference>
<gene>
    <name evidence="1" type="ORF">BJ212DRAFT_1296395</name>
</gene>
<dbReference type="OrthoDB" id="3261594at2759"/>
<evidence type="ECO:0000313" key="2">
    <source>
        <dbReference type="Proteomes" id="UP000807769"/>
    </source>
</evidence>
<evidence type="ECO:0000313" key="1">
    <source>
        <dbReference type="EMBL" id="KAG1823873.1"/>
    </source>
</evidence>
<name>A0A9P7JI35_9AGAM</name>
<reference evidence="1" key="1">
    <citation type="journal article" date="2020" name="New Phytol.">
        <title>Comparative genomics reveals dynamic genome evolution in host specialist ectomycorrhizal fungi.</title>
        <authorList>
            <person name="Lofgren L.A."/>
            <person name="Nguyen N.H."/>
            <person name="Vilgalys R."/>
            <person name="Ruytinx J."/>
            <person name="Liao H.L."/>
            <person name="Branco S."/>
            <person name="Kuo A."/>
            <person name="LaButti K."/>
            <person name="Lipzen A."/>
            <person name="Andreopoulos W."/>
            <person name="Pangilinan J."/>
            <person name="Riley R."/>
            <person name="Hundley H."/>
            <person name="Na H."/>
            <person name="Barry K."/>
            <person name="Grigoriev I.V."/>
            <person name="Stajich J.E."/>
            <person name="Kennedy P.G."/>
        </authorList>
    </citation>
    <scope>NUCLEOTIDE SEQUENCE</scope>
    <source>
        <strain evidence="1">MN1</strain>
    </source>
</reference>
<dbReference type="RefSeq" id="XP_041197933.1">
    <property type="nucleotide sequence ID" value="XM_041332441.1"/>
</dbReference>
<organism evidence="1 2">
    <name type="scientific">Suillus subaureus</name>
    <dbReference type="NCBI Taxonomy" id="48587"/>
    <lineage>
        <taxon>Eukaryota</taxon>
        <taxon>Fungi</taxon>
        <taxon>Dikarya</taxon>
        <taxon>Basidiomycota</taxon>
        <taxon>Agaricomycotina</taxon>
        <taxon>Agaricomycetes</taxon>
        <taxon>Agaricomycetidae</taxon>
        <taxon>Boletales</taxon>
        <taxon>Suillineae</taxon>
        <taxon>Suillaceae</taxon>
        <taxon>Suillus</taxon>
    </lineage>
</organism>
<comment type="caution">
    <text evidence="1">The sequence shown here is derived from an EMBL/GenBank/DDBJ whole genome shotgun (WGS) entry which is preliminary data.</text>
</comment>
<dbReference type="EMBL" id="JABBWG010000004">
    <property type="protein sequence ID" value="KAG1823873.1"/>
    <property type="molecule type" value="Genomic_DNA"/>
</dbReference>
<protein>
    <submittedName>
        <fullName evidence="1">Uncharacterized protein</fullName>
    </submittedName>
</protein>
<accession>A0A9P7JI35</accession>